<keyword evidence="3 7" id="KW-0472">Membrane</keyword>
<dbReference type="PANTHER" id="PTHR32089">
    <property type="entry name" value="METHYL-ACCEPTING CHEMOTAXIS PROTEIN MCPB"/>
    <property type="match status" value="1"/>
</dbReference>
<evidence type="ECO:0000313" key="10">
    <source>
        <dbReference type="EMBL" id="SIR55113.1"/>
    </source>
</evidence>
<comment type="caution">
    <text evidence="10">The sequence shown here is derived from an EMBL/GenBank/DDBJ whole genome shotgun (WGS) entry which is preliminary data.</text>
</comment>
<evidence type="ECO:0000259" key="9">
    <source>
        <dbReference type="PROSITE" id="PS50885"/>
    </source>
</evidence>
<dbReference type="InterPro" id="IPR004090">
    <property type="entry name" value="Chemotax_Me-accpt_rcpt"/>
</dbReference>
<accession>A0ABY1KBC7</accession>
<reference evidence="10 11" key="1">
    <citation type="submission" date="2017-01" db="EMBL/GenBank/DDBJ databases">
        <authorList>
            <person name="Varghese N."/>
            <person name="Submissions S."/>
        </authorList>
    </citation>
    <scope>NUCLEOTIDE SEQUENCE [LARGE SCALE GENOMIC DNA]</scope>
    <source>
        <strain evidence="10 11">ATCC 23464</strain>
    </source>
</reference>
<dbReference type="CDD" id="cd11386">
    <property type="entry name" value="MCP_signal"/>
    <property type="match status" value="1"/>
</dbReference>
<dbReference type="SMART" id="SM00283">
    <property type="entry name" value="MA"/>
    <property type="match status" value="1"/>
</dbReference>
<dbReference type="PRINTS" id="PR00260">
    <property type="entry name" value="CHEMTRNSDUCR"/>
</dbReference>
<keyword evidence="2" id="KW-1003">Cell membrane</keyword>
<evidence type="ECO:0000259" key="8">
    <source>
        <dbReference type="PROSITE" id="PS50111"/>
    </source>
</evidence>
<dbReference type="InterPro" id="IPR003660">
    <property type="entry name" value="HAMP_dom"/>
</dbReference>
<organism evidence="10 11">
    <name type="scientific">Paenibacillus macquariensis</name>
    <dbReference type="NCBI Taxonomy" id="948756"/>
    <lineage>
        <taxon>Bacteria</taxon>
        <taxon>Bacillati</taxon>
        <taxon>Bacillota</taxon>
        <taxon>Bacilli</taxon>
        <taxon>Bacillales</taxon>
        <taxon>Paenibacillaceae</taxon>
        <taxon>Paenibacillus</taxon>
    </lineage>
</organism>
<proteinExistence type="inferred from homology"/>
<protein>
    <submittedName>
        <fullName evidence="10">Methyl-accepting chemotaxis protein</fullName>
    </submittedName>
</protein>
<keyword evidence="7" id="KW-1133">Transmembrane helix</keyword>
<feature type="domain" description="Methyl-accepting transducer" evidence="8">
    <location>
        <begin position="278"/>
        <end position="514"/>
    </location>
</feature>
<dbReference type="Gene3D" id="1.10.287.950">
    <property type="entry name" value="Methyl-accepting chemotaxis protein"/>
    <property type="match status" value="1"/>
</dbReference>
<evidence type="ECO:0000256" key="1">
    <source>
        <dbReference type="ARBA" id="ARBA00004236"/>
    </source>
</evidence>
<dbReference type="Gene3D" id="6.10.340.10">
    <property type="match status" value="1"/>
</dbReference>
<name>A0ABY1KBC7_9BACL</name>
<evidence type="ECO:0000256" key="7">
    <source>
        <dbReference type="SAM" id="Phobius"/>
    </source>
</evidence>
<dbReference type="PROSITE" id="PS50885">
    <property type="entry name" value="HAMP"/>
    <property type="match status" value="1"/>
</dbReference>
<dbReference type="PANTHER" id="PTHR32089:SF112">
    <property type="entry name" value="LYSOZYME-LIKE PROTEIN-RELATED"/>
    <property type="match status" value="1"/>
</dbReference>
<evidence type="ECO:0000256" key="4">
    <source>
        <dbReference type="ARBA" id="ARBA00023224"/>
    </source>
</evidence>
<dbReference type="RefSeq" id="WP_068588289.1">
    <property type="nucleotide sequence ID" value="NZ_FTNK01000018.1"/>
</dbReference>
<keyword evidence="7" id="KW-0812">Transmembrane</keyword>
<dbReference type="Pfam" id="PF12729">
    <property type="entry name" value="4HB_MCP_1"/>
    <property type="match status" value="1"/>
</dbReference>
<dbReference type="SMART" id="SM00304">
    <property type="entry name" value="HAMP"/>
    <property type="match status" value="1"/>
</dbReference>
<sequence length="569" mass="61624">MRFTVKTKFIAVFASLIVMIGAFSWSDIVRMQKLTANNEQTVQVWLKGIENIQAINYHVEHIDYAKYQILATKVLQERTDLLTDISNNIAKVDNLLLTYQDSLVNDEAKANFTKLNADWKIFKEAFATFEKAELYSVELREATTKITESLNNVEQMVTPIVQYNHDGALVAEQDSKDLSKSSMIQLLIGLGIMVVFIIICGSLLVRSISNPVRKVSDALNRIADGDLTVETIVVKNNDEIGTMVLAVNRMVEHLRDSVNQMLTASTIVASSSEQLLMNSKSNADASNHVTLSVQEVATGAEIQAQSSLDCNRAMEEMTSGIQRIAETASDVSELSLSATDHAKIGTQVMQRVSHKMHAVSTAVDHANDVLKELEVHSLNISQVSTLIGNISTQTNLLALNAAIEAARAGDAGMGFAVVANEVRKLASQTEASVQNISELINSIQTDSAMAVKVMNEGLIEVNAGLHEVGEAEKAFQQIFKSSELVALKVQETAAAAEQMAASTEEVAATVTNVGAVAQQTSATAQTVASAAEEQLASTEEITASAKTLLDISQDLFKVVNTFKTNKTNL</sequence>
<dbReference type="EMBL" id="FTNK01000018">
    <property type="protein sequence ID" value="SIR55113.1"/>
    <property type="molecule type" value="Genomic_DNA"/>
</dbReference>
<dbReference type="CDD" id="cd06225">
    <property type="entry name" value="HAMP"/>
    <property type="match status" value="1"/>
</dbReference>
<evidence type="ECO:0000256" key="6">
    <source>
        <dbReference type="PROSITE-ProRule" id="PRU00284"/>
    </source>
</evidence>
<dbReference type="Proteomes" id="UP000186666">
    <property type="component" value="Unassembled WGS sequence"/>
</dbReference>
<dbReference type="Pfam" id="PF00015">
    <property type="entry name" value="MCPsignal"/>
    <property type="match status" value="1"/>
</dbReference>
<evidence type="ECO:0000313" key="11">
    <source>
        <dbReference type="Proteomes" id="UP000186666"/>
    </source>
</evidence>
<dbReference type="PROSITE" id="PS50111">
    <property type="entry name" value="CHEMOTAXIS_TRANSDUC_2"/>
    <property type="match status" value="1"/>
</dbReference>
<gene>
    <name evidence="10" type="ORF">SAMN05421578_11850</name>
</gene>
<evidence type="ECO:0000256" key="3">
    <source>
        <dbReference type="ARBA" id="ARBA00023136"/>
    </source>
</evidence>
<evidence type="ECO:0000256" key="2">
    <source>
        <dbReference type="ARBA" id="ARBA00022475"/>
    </source>
</evidence>
<keyword evidence="4 6" id="KW-0807">Transducer</keyword>
<dbReference type="InterPro" id="IPR004089">
    <property type="entry name" value="MCPsignal_dom"/>
</dbReference>
<evidence type="ECO:0000256" key="5">
    <source>
        <dbReference type="ARBA" id="ARBA00029447"/>
    </source>
</evidence>
<feature type="transmembrane region" description="Helical" evidence="7">
    <location>
        <begin position="183"/>
        <end position="205"/>
    </location>
</feature>
<dbReference type="SUPFAM" id="SSF58104">
    <property type="entry name" value="Methyl-accepting chemotaxis protein (MCP) signaling domain"/>
    <property type="match status" value="1"/>
</dbReference>
<comment type="subcellular location">
    <subcellularLocation>
        <location evidence="1">Cell membrane</location>
    </subcellularLocation>
</comment>
<comment type="similarity">
    <text evidence="5">Belongs to the methyl-accepting chemotaxis (MCP) protein family.</text>
</comment>
<keyword evidence="11" id="KW-1185">Reference proteome</keyword>
<feature type="domain" description="HAMP" evidence="9">
    <location>
        <begin position="206"/>
        <end position="259"/>
    </location>
</feature>
<dbReference type="Pfam" id="PF00672">
    <property type="entry name" value="HAMP"/>
    <property type="match status" value="1"/>
</dbReference>
<dbReference type="InterPro" id="IPR024478">
    <property type="entry name" value="HlyB_4HB_MCP"/>
</dbReference>